<evidence type="ECO:0000313" key="1">
    <source>
        <dbReference type="Proteomes" id="UP000038045"/>
    </source>
</evidence>
<reference evidence="2" key="1">
    <citation type="submission" date="2017-02" db="UniProtKB">
        <authorList>
            <consortium name="WormBaseParasite"/>
        </authorList>
    </citation>
    <scope>IDENTIFICATION</scope>
</reference>
<sequence>MVYINYNLTIDWEDRANSTKEVLLELTYTTSQDKREWQKIENPKNSTVIFNTDYPLSLPNLGFKVTITVLQRYNLGIGKNGVSTTSTFLNVKDDCLSCTASPNPCYETLSLRDDNRY</sequence>
<proteinExistence type="predicted"/>
<dbReference type="AlphaFoldDB" id="A0A0N4ZWM2"/>
<dbReference type="WBParaSite" id="PTRK_0001305100.1">
    <property type="protein sequence ID" value="PTRK_0001305100.1"/>
    <property type="gene ID" value="PTRK_0001305100"/>
</dbReference>
<evidence type="ECO:0000313" key="2">
    <source>
        <dbReference type="WBParaSite" id="PTRK_0001305100.1"/>
    </source>
</evidence>
<name>A0A0N4ZWM2_PARTI</name>
<dbReference type="Proteomes" id="UP000038045">
    <property type="component" value="Unplaced"/>
</dbReference>
<keyword evidence="1" id="KW-1185">Reference proteome</keyword>
<organism evidence="1 2">
    <name type="scientific">Parastrongyloides trichosuri</name>
    <name type="common">Possum-specific nematode worm</name>
    <dbReference type="NCBI Taxonomy" id="131310"/>
    <lineage>
        <taxon>Eukaryota</taxon>
        <taxon>Metazoa</taxon>
        <taxon>Ecdysozoa</taxon>
        <taxon>Nematoda</taxon>
        <taxon>Chromadorea</taxon>
        <taxon>Rhabditida</taxon>
        <taxon>Tylenchina</taxon>
        <taxon>Panagrolaimomorpha</taxon>
        <taxon>Strongyloidoidea</taxon>
        <taxon>Strongyloididae</taxon>
        <taxon>Parastrongyloides</taxon>
    </lineage>
</organism>
<accession>A0A0N4ZWM2</accession>
<protein>
    <submittedName>
        <fullName evidence="2">Fibronectin type-III domain-containing protein</fullName>
    </submittedName>
</protein>